<name>A0A366K7R6_9BIFI</name>
<dbReference type="InterPro" id="IPR035906">
    <property type="entry name" value="MetI-like_sf"/>
</dbReference>
<gene>
    <name evidence="9" type="ORF">CRD60_04045</name>
</gene>
<feature type="transmembrane region" description="Helical" evidence="7">
    <location>
        <begin position="88"/>
        <end position="109"/>
    </location>
</feature>
<dbReference type="GO" id="GO:0005886">
    <property type="term" value="C:plasma membrane"/>
    <property type="evidence" value="ECO:0007669"/>
    <property type="project" value="UniProtKB-SubCell"/>
</dbReference>
<dbReference type="PANTHER" id="PTHR30193">
    <property type="entry name" value="ABC TRANSPORTER PERMEASE PROTEIN"/>
    <property type="match status" value="1"/>
</dbReference>
<dbReference type="InterPro" id="IPR000515">
    <property type="entry name" value="MetI-like"/>
</dbReference>
<protein>
    <submittedName>
        <fullName evidence="9">Glycerol-3-phosphate ABC transporter permease</fullName>
    </submittedName>
</protein>
<keyword evidence="4 7" id="KW-0812">Transmembrane</keyword>
<dbReference type="AlphaFoldDB" id="A0A366K7R6"/>
<keyword evidence="3" id="KW-1003">Cell membrane</keyword>
<dbReference type="Proteomes" id="UP000252530">
    <property type="component" value="Unassembled WGS sequence"/>
</dbReference>
<evidence type="ECO:0000256" key="3">
    <source>
        <dbReference type="ARBA" id="ARBA00022475"/>
    </source>
</evidence>
<dbReference type="CDD" id="cd06261">
    <property type="entry name" value="TM_PBP2"/>
    <property type="match status" value="1"/>
</dbReference>
<dbReference type="OrthoDB" id="3238099at2"/>
<evidence type="ECO:0000313" key="10">
    <source>
        <dbReference type="Proteomes" id="UP000252530"/>
    </source>
</evidence>
<keyword evidence="10" id="KW-1185">Reference proteome</keyword>
<feature type="transmembrane region" description="Helical" evidence="7">
    <location>
        <begin position="25"/>
        <end position="46"/>
    </location>
</feature>
<accession>A0A366K7R6</accession>
<sequence>MTTAKNRTVSPSRKRGNPSKMRGSLVNFFYLPALVILVAFMIYPLLSGIGLSMTNWDGYNAEKPFVGLANYAHMFTDGNFLTVVVNTLIYGIGSTIIQQILGLALALLLNTRIKGKSVIRAIIYLPALVAPVVMSIMYYFIFQYQQGALNQIRSWVGMEKVAWFNDAHTVVIIITVVNAIQFVGVSMIIYLAGLQTMDPEVIEAAEVDGAHGWKMFCDIQLPLLAPSFTTSVVLNLIGGLKLYDSIKVLTNGGPGYSSNSLSSYISIMYFDNQSAGYASAVGVFLFVMIIIVTQIVNKGLSKLDWE</sequence>
<proteinExistence type="inferred from homology"/>
<evidence type="ECO:0000256" key="5">
    <source>
        <dbReference type="ARBA" id="ARBA00022989"/>
    </source>
</evidence>
<dbReference type="PROSITE" id="PS50928">
    <property type="entry name" value="ABC_TM1"/>
    <property type="match status" value="1"/>
</dbReference>
<evidence type="ECO:0000256" key="4">
    <source>
        <dbReference type="ARBA" id="ARBA00022692"/>
    </source>
</evidence>
<evidence type="ECO:0000256" key="1">
    <source>
        <dbReference type="ARBA" id="ARBA00004651"/>
    </source>
</evidence>
<dbReference type="SUPFAM" id="SSF160964">
    <property type="entry name" value="MalF N-terminal region-like"/>
    <property type="match status" value="1"/>
</dbReference>
<evidence type="ECO:0000256" key="6">
    <source>
        <dbReference type="ARBA" id="ARBA00023136"/>
    </source>
</evidence>
<dbReference type="PANTHER" id="PTHR30193:SF37">
    <property type="entry name" value="INNER MEMBRANE ABC TRANSPORTER PERMEASE PROTEIN YCJO"/>
    <property type="match status" value="1"/>
</dbReference>
<evidence type="ECO:0000256" key="2">
    <source>
        <dbReference type="ARBA" id="ARBA00022448"/>
    </source>
</evidence>
<evidence type="ECO:0000256" key="7">
    <source>
        <dbReference type="RuleBase" id="RU363032"/>
    </source>
</evidence>
<organism evidence="9 10">
    <name type="scientific">Bifidobacterium aemilianum</name>
    <dbReference type="NCBI Taxonomy" id="2493120"/>
    <lineage>
        <taxon>Bacteria</taxon>
        <taxon>Bacillati</taxon>
        <taxon>Actinomycetota</taxon>
        <taxon>Actinomycetes</taxon>
        <taxon>Bifidobacteriales</taxon>
        <taxon>Bifidobacteriaceae</taxon>
        <taxon>Bifidobacterium</taxon>
    </lineage>
</organism>
<dbReference type="GO" id="GO:0055085">
    <property type="term" value="P:transmembrane transport"/>
    <property type="evidence" value="ECO:0007669"/>
    <property type="project" value="InterPro"/>
</dbReference>
<keyword evidence="6 7" id="KW-0472">Membrane</keyword>
<feature type="transmembrane region" description="Helical" evidence="7">
    <location>
        <begin position="121"/>
        <end position="141"/>
    </location>
</feature>
<feature type="transmembrane region" description="Helical" evidence="7">
    <location>
        <begin position="275"/>
        <end position="296"/>
    </location>
</feature>
<comment type="similarity">
    <text evidence="7">Belongs to the binding-protein-dependent transport system permease family.</text>
</comment>
<keyword evidence="2 7" id="KW-0813">Transport</keyword>
<feature type="transmembrane region" description="Helical" evidence="7">
    <location>
        <begin position="170"/>
        <end position="192"/>
    </location>
</feature>
<feature type="domain" description="ABC transmembrane type-1" evidence="8">
    <location>
        <begin position="84"/>
        <end position="296"/>
    </location>
</feature>
<dbReference type="Pfam" id="PF00528">
    <property type="entry name" value="BPD_transp_1"/>
    <property type="match status" value="1"/>
</dbReference>
<dbReference type="SUPFAM" id="SSF161098">
    <property type="entry name" value="MetI-like"/>
    <property type="match status" value="1"/>
</dbReference>
<keyword evidence="5 7" id="KW-1133">Transmembrane helix</keyword>
<comment type="subcellular location">
    <subcellularLocation>
        <location evidence="1 7">Cell membrane</location>
        <topology evidence="1 7">Multi-pass membrane protein</topology>
    </subcellularLocation>
</comment>
<dbReference type="InterPro" id="IPR051393">
    <property type="entry name" value="ABC_transporter_permease"/>
</dbReference>
<dbReference type="Gene3D" id="1.10.3720.10">
    <property type="entry name" value="MetI-like"/>
    <property type="match status" value="1"/>
</dbReference>
<dbReference type="RefSeq" id="WP_113860026.1">
    <property type="nucleotide sequence ID" value="NZ_PDCG01000003.1"/>
</dbReference>
<reference evidence="9 10" key="1">
    <citation type="submission" date="2017-10" db="EMBL/GenBank/DDBJ databases">
        <title>Bifidobacterium xylocopum sp. nov. and Bifidobacterium aemilianum sp. nov., from the carpenter bee (Xylocopa violacea) digestive tract.</title>
        <authorList>
            <person name="Alberoni D."/>
            <person name="Baffoni L."/>
            <person name="Di Gioia D."/>
            <person name="Gaggia F."/>
            <person name="Biavati B."/>
        </authorList>
    </citation>
    <scope>NUCLEOTIDE SEQUENCE [LARGE SCALE GENOMIC DNA]</scope>
    <source>
        <strain evidence="9 10">XV10</strain>
    </source>
</reference>
<evidence type="ECO:0000259" key="8">
    <source>
        <dbReference type="PROSITE" id="PS50928"/>
    </source>
</evidence>
<evidence type="ECO:0000313" key="9">
    <source>
        <dbReference type="EMBL" id="RBP97776.1"/>
    </source>
</evidence>
<comment type="caution">
    <text evidence="9">The sequence shown here is derived from an EMBL/GenBank/DDBJ whole genome shotgun (WGS) entry which is preliminary data.</text>
</comment>
<dbReference type="EMBL" id="PDCG01000003">
    <property type="protein sequence ID" value="RBP97776.1"/>
    <property type="molecule type" value="Genomic_DNA"/>
</dbReference>